<evidence type="ECO:0000256" key="4">
    <source>
        <dbReference type="ARBA" id="ARBA00022723"/>
    </source>
</evidence>
<evidence type="ECO:0000313" key="12">
    <source>
        <dbReference type="Proteomes" id="UP000288096"/>
    </source>
</evidence>
<dbReference type="InterPro" id="IPR038371">
    <property type="entry name" value="Cu_polyphenol_OxRdtase_sf"/>
</dbReference>
<comment type="catalytic activity">
    <reaction evidence="1">
        <text>inosine + phosphate = alpha-D-ribose 1-phosphate + hypoxanthine</text>
        <dbReference type="Rhea" id="RHEA:27646"/>
        <dbReference type="ChEBI" id="CHEBI:17368"/>
        <dbReference type="ChEBI" id="CHEBI:17596"/>
        <dbReference type="ChEBI" id="CHEBI:43474"/>
        <dbReference type="ChEBI" id="CHEBI:57720"/>
        <dbReference type="EC" id="2.4.2.1"/>
    </reaction>
    <physiologicalReaction direction="left-to-right" evidence="1">
        <dbReference type="Rhea" id="RHEA:27647"/>
    </physiologicalReaction>
</comment>
<reference evidence="12" key="1">
    <citation type="submission" date="2017-11" db="EMBL/GenBank/DDBJ databases">
        <authorList>
            <person name="Watanabe M."/>
            <person name="Kojima H."/>
        </authorList>
    </citation>
    <scope>NUCLEOTIDE SEQUENCE [LARGE SCALE GENOMIC DNA]</scope>
    <source>
        <strain evidence="12">Tokyo 01</strain>
    </source>
</reference>
<gene>
    <name evidence="11" type="ORF">DENIS_4701</name>
</gene>
<dbReference type="GO" id="GO:0017061">
    <property type="term" value="F:S-methyl-5-thioadenosine phosphorylase activity"/>
    <property type="evidence" value="ECO:0007669"/>
    <property type="project" value="UniProtKB-EC"/>
</dbReference>
<keyword evidence="6" id="KW-0862">Zinc</keyword>
<dbReference type="Pfam" id="PF02578">
    <property type="entry name" value="Cu-oxidase_4"/>
    <property type="match status" value="1"/>
</dbReference>
<accession>A0A401G3D3</accession>
<comment type="catalytic activity">
    <reaction evidence="7">
        <text>adenosine + H2O + H(+) = inosine + NH4(+)</text>
        <dbReference type="Rhea" id="RHEA:24408"/>
        <dbReference type="ChEBI" id="CHEBI:15377"/>
        <dbReference type="ChEBI" id="CHEBI:15378"/>
        <dbReference type="ChEBI" id="CHEBI:16335"/>
        <dbReference type="ChEBI" id="CHEBI:17596"/>
        <dbReference type="ChEBI" id="CHEBI:28938"/>
        <dbReference type="EC" id="3.5.4.4"/>
    </reaction>
    <physiologicalReaction direction="left-to-right" evidence="7">
        <dbReference type="Rhea" id="RHEA:24409"/>
    </physiologicalReaction>
</comment>
<dbReference type="GO" id="GO:0005507">
    <property type="term" value="F:copper ion binding"/>
    <property type="evidence" value="ECO:0007669"/>
    <property type="project" value="TreeGrafter"/>
</dbReference>
<organism evidence="11 12">
    <name type="scientific">Desulfonema ishimotonii</name>
    <dbReference type="NCBI Taxonomy" id="45657"/>
    <lineage>
        <taxon>Bacteria</taxon>
        <taxon>Pseudomonadati</taxon>
        <taxon>Thermodesulfobacteriota</taxon>
        <taxon>Desulfobacteria</taxon>
        <taxon>Desulfobacterales</taxon>
        <taxon>Desulfococcaceae</taxon>
        <taxon>Desulfonema</taxon>
    </lineage>
</organism>
<dbReference type="NCBIfam" id="TIGR00726">
    <property type="entry name" value="peptidoglycan editing factor PgeF"/>
    <property type="match status" value="1"/>
</dbReference>
<dbReference type="Proteomes" id="UP000288096">
    <property type="component" value="Unassembled WGS sequence"/>
</dbReference>
<reference evidence="12" key="2">
    <citation type="submission" date="2019-01" db="EMBL/GenBank/DDBJ databases">
        <title>Genome sequence of Desulfonema ishimotonii strain Tokyo 01.</title>
        <authorList>
            <person name="Fukui M."/>
        </authorList>
    </citation>
    <scope>NUCLEOTIDE SEQUENCE [LARGE SCALE GENOMIC DNA]</scope>
    <source>
        <strain evidence="12">Tokyo 01</strain>
    </source>
</reference>
<evidence type="ECO:0000256" key="8">
    <source>
        <dbReference type="ARBA" id="ARBA00048968"/>
    </source>
</evidence>
<dbReference type="PANTHER" id="PTHR30616:SF2">
    <property type="entry name" value="PURINE NUCLEOSIDE PHOSPHORYLASE LACC1"/>
    <property type="match status" value="1"/>
</dbReference>
<keyword evidence="4" id="KW-0479">Metal-binding</keyword>
<evidence type="ECO:0000313" key="11">
    <source>
        <dbReference type="EMBL" id="GBC63703.1"/>
    </source>
</evidence>
<evidence type="ECO:0000256" key="1">
    <source>
        <dbReference type="ARBA" id="ARBA00000553"/>
    </source>
</evidence>
<comment type="catalytic activity">
    <reaction evidence="8">
        <text>adenosine + phosphate = alpha-D-ribose 1-phosphate + adenine</text>
        <dbReference type="Rhea" id="RHEA:27642"/>
        <dbReference type="ChEBI" id="CHEBI:16335"/>
        <dbReference type="ChEBI" id="CHEBI:16708"/>
        <dbReference type="ChEBI" id="CHEBI:43474"/>
        <dbReference type="ChEBI" id="CHEBI:57720"/>
        <dbReference type="EC" id="2.4.2.1"/>
    </reaction>
    <physiologicalReaction direction="left-to-right" evidence="8">
        <dbReference type="Rhea" id="RHEA:27643"/>
    </physiologicalReaction>
</comment>
<evidence type="ECO:0000256" key="7">
    <source>
        <dbReference type="ARBA" id="ARBA00047989"/>
    </source>
</evidence>
<evidence type="ECO:0000256" key="9">
    <source>
        <dbReference type="ARBA" id="ARBA00049893"/>
    </source>
</evidence>
<evidence type="ECO:0000256" key="5">
    <source>
        <dbReference type="ARBA" id="ARBA00022801"/>
    </source>
</evidence>
<keyword evidence="3" id="KW-0808">Transferase</keyword>
<dbReference type="EMBL" id="BEXT01000001">
    <property type="protein sequence ID" value="GBC63703.1"/>
    <property type="molecule type" value="Genomic_DNA"/>
</dbReference>
<evidence type="ECO:0000256" key="10">
    <source>
        <dbReference type="RuleBase" id="RU361274"/>
    </source>
</evidence>
<dbReference type="InterPro" id="IPR003730">
    <property type="entry name" value="Cu_polyphenol_OxRdtase"/>
</dbReference>
<dbReference type="PANTHER" id="PTHR30616">
    <property type="entry name" value="UNCHARACTERIZED PROTEIN YFIH"/>
    <property type="match status" value="1"/>
</dbReference>
<dbReference type="GO" id="GO:0016787">
    <property type="term" value="F:hydrolase activity"/>
    <property type="evidence" value="ECO:0007669"/>
    <property type="project" value="UniProtKB-KW"/>
</dbReference>
<comment type="similarity">
    <text evidence="2 10">Belongs to the purine nucleoside phosphorylase YfiH/LACC1 family.</text>
</comment>
<sequence>MILNNKNTAPFFQFPHLKQFEGIWHGLFTRKGGVSLRPWKSLNVGRSVGDSPRAVTQNRRRILRTAGGDRLVFAHQVHGTEILIVSENSGEAASASPRSDPAPADAMITDIPGQNLVIQVADCQPVLLYDADRHVAANIHSGWRGSIRNIIGKTISAMTAHFQSDPRRIFAGIGPSLGPCCAEFVNYQREIPEKYRTYRKASDHFDFWAISRDQLCDAGVLPAHIICSGLCTRCRTDLFFSYRGEHTTGRFAAVIGLR</sequence>
<evidence type="ECO:0000256" key="3">
    <source>
        <dbReference type="ARBA" id="ARBA00022679"/>
    </source>
</evidence>
<evidence type="ECO:0000256" key="2">
    <source>
        <dbReference type="ARBA" id="ARBA00007353"/>
    </source>
</evidence>
<keyword evidence="5" id="KW-0378">Hydrolase</keyword>
<dbReference type="OrthoDB" id="4279at2"/>
<dbReference type="SUPFAM" id="SSF64438">
    <property type="entry name" value="CNF1/YfiH-like putative cysteine hydrolases"/>
    <property type="match status" value="1"/>
</dbReference>
<dbReference type="InterPro" id="IPR011324">
    <property type="entry name" value="Cytotoxic_necrot_fac-like_cat"/>
</dbReference>
<dbReference type="Gene3D" id="3.60.140.10">
    <property type="entry name" value="CNF1/YfiH-like putative cysteine hydrolases"/>
    <property type="match status" value="1"/>
</dbReference>
<dbReference type="CDD" id="cd16833">
    <property type="entry name" value="YfiH"/>
    <property type="match status" value="1"/>
</dbReference>
<comment type="catalytic activity">
    <reaction evidence="9">
        <text>S-methyl-5'-thioadenosine + phosphate = 5-(methylsulfanyl)-alpha-D-ribose 1-phosphate + adenine</text>
        <dbReference type="Rhea" id="RHEA:11852"/>
        <dbReference type="ChEBI" id="CHEBI:16708"/>
        <dbReference type="ChEBI" id="CHEBI:17509"/>
        <dbReference type="ChEBI" id="CHEBI:43474"/>
        <dbReference type="ChEBI" id="CHEBI:58533"/>
        <dbReference type="EC" id="2.4.2.28"/>
    </reaction>
    <physiologicalReaction direction="left-to-right" evidence="9">
        <dbReference type="Rhea" id="RHEA:11853"/>
    </physiologicalReaction>
</comment>
<proteinExistence type="inferred from homology"/>
<keyword evidence="12" id="KW-1185">Reference proteome</keyword>
<name>A0A401G3D3_9BACT</name>
<protein>
    <recommendedName>
        <fullName evidence="10">Purine nucleoside phosphorylase</fullName>
    </recommendedName>
</protein>
<evidence type="ECO:0000256" key="6">
    <source>
        <dbReference type="ARBA" id="ARBA00022833"/>
    </source>
</evidence>
<dbReference type="AlphaFoldDB" id="A0A401G3D3"/>
<comment type="caution">
    <text evidence="11">The sequence shown here is derived from an EMBL/GenBank/DDBJ whole genome shotgun (WGS) entry which is preliminary data.</text>
</comment>